<protein>
    <submittedName>
        <fullName evidence="1">Uncharacterized protein</fullName>
    </submittedName>
</protein>
<gene>
    <name evidence="1" type="ORF">ACN42_g485</name>
</gene>
<dbReference type="EMBL" id="LLXE01000007">
    <property type="protein sequence ID" value="KUM66578.1"/>
    <property type="molecule type" value="Genomic_DNA"/>
</dbReference>
<evidence type="ECO:0000313" key="2">
    <source>
        <dbReference type="Proteomes" id="UP000055045"/>
    </source>
</evidence>
<proteinExistence type="predicted"/>
<reference evidence="1 2" key="1">
    <citation type="submission" date="2015-10" db="EMBL/GenBank/DDBJ databases">
        <title>Genome sequencing of Penicillium freii.</title>
        <authorList>
            <person name="Nguyen H.D."/>
            <person name="Visagie C.M."/>
            <person name="Seifert K.A."/>
        </authorList>
    </citation>
    <scope>NUCLEOTIDE SEQUENCE [LARGE SCALE GENOMIC DNA]</scope>
    <source>
        <strain evidence="1 2">DAOM 242723</strain>
    </source>
</reference>
<comment type="caution">
    <text evidence="1">The sequence shown here is derived from an EMBL/GenBank/DDBJ whole genome shotgun (WGS) entry which is preliminary data.</text>
</comment>
<dbReference type="OrthoDB" id="4323071at2759"/>
<dbReference type="AlphaFoldDB" id="A0A117NSF7"/>
<accession>A0A117NSF7</accession>
<organism evidence="1 2">
    <name type="scientific">Penicillium freii</name>
    <dbReference type="NCBI Taxonomy" id="48697"/>
    <lineage>
        <taxon>Eukaryota</taxon>
        <taxon>Fungi</taxon>
        <taxon>Dikarya</taxon>
        <taxon>Ascomycota</taxon>
        <taxon>Pezizomycotina</taxon>
        <taxon>Eurotiomycetes</taxon>
        <taxon>Eurotiomycetidae</taxon>
        <taxon>Eurotiales</taxon>
        <taxon>Aspergillaceae</taxon>
        <taxon>Penicillium</taxon>
    </lineage>
</organism>
<evidence type="ECO:0000313" key="1">
    <source>
        <dbReference type="EMBL" id="KUM66578.1"/>
    </source>
</evidence>
<dbReference type="Proteomes" id="UP000055045">
    <property type="component" value="Unassembled WGS sequence"/>
</dbReference>
<sequence>MAQSQIRSLDDEELEVLMDLRYRATVCTRRRTRLHQETRFIDVGHQVPLGLSGQELDPVSFYGVLGSMLRRMEALDEEFISRMAEEEQDPETFERVWGGAGI</sequence>
<keyword evidence="2" id="KW-1185">Reference proteome</keyword>
<name>A0A117NSF7_PENFR</name>